<keyword evidence="3" id="KW-0472">Membrane</keyword>
<protein>
    <submittedName>
        <fullName evidence="4">Uncharacterized protein</fullName>
    </submittedName>
</protein>
<dbReference type="OrthoDB" id="5764713at2"/>
<feature type="coiled-coil region" evidence="1">
    <location>
        <begin position="80"/>
        <end position="107"/>
    </location>
</feature>
<dbReference type="STRING" id="1058.SAMN05421783_1064"/>
<accession>A0A1H2UVW8</accession>
<keyword evidence="5" id="KW-1185">Reference proteome</keyword>
<proteinExistence type="predicted"/>
<keyword evidence="3" id="KW-1133">Transmembrane helix</keyword>
<keyword evidence="1" id="KW-0175">Coiled coil</keyword>
<feature type="compositionally biased region" description="Low complexity" evidence="2">
    <location>
        <begin position="240"/>
        <end position="253"/>
    </location>
</feature>
<feature type="transmembrane region" description="Helical" evidence="3">
    <location>
        <begin position="12"/>
        <end position="30"/>
    </location>
</feature>
<evidence type="ECO:0000313" key="4">
    <source>
        <dbReference type="EMBL" id="SDW60225.1"/>
    </source>
</evidence>
<dbReference type="Pfam" id="PF20567">
    <property type="entry name" value="DUF6776"/>
    <property type="match status" value="1"/>
</dbReference>
<reference evidence="5" key="1">
    <citation type="submission" date="2016-10" db="EMBL/GenBank/DDBJ databases">
        <authorList>
            <person name="Varghese N."/>
            <person name="Submissions S."/>
        </authorList>
    </citation>
    <scope>NUCLEOTIDE SEQUENCE [LARGE SCALE GENOMIC DNA]</scope>
    <source>
        <strain evidence="5">DSM 217</strain>
    </source>
</reference>
<name>A0A1H2UVW8_THIRO</name>
<sequence length="253" mass="27848">MPDSLRRLSYRLLAGGFYAVLLAAALWTGFELGQERVTSLMQPELAALDAERLELVAERDVLRVDLAVALREQVIAERSRQIDRETARALTEQLKEAQDARLDLSRELLYLKRLVQEGDRGAIRVHDLRLVSEGRPKAFRYAFTLTQVVPGFAETTGHIRFEIEGRGPGGAVTLSLVDLPSAEPRALPIALEYLQSLSGVFELPDDFEPTGLVIGVEPSDDRLIPTSESFPWAPTPETPSPSGSPEEASSRGS</sequence>
<dbReference type="InterPro" id="IPR046703">
    <property type="entry name" value="DUF6776"/>
</dbReference>
<dbReference type="EMBL" id="FNNZ01000006">
    <property type="protein sequence ID" value="SDW60225.1"/>
    <property type="molecule type" value="Genomic_DNA"/>
</dbReference>
<keyword evidence="3" id="KW-0812">Transmembrane</keyword>
<feature type="region of interest" description="Disordered" evidence="2">
    <location>
        <begin position="216"/>
        <end position="253"/>
    </location>
</feature>
<evidence type="ECO:0000313" key="5">
    <source>
        <dbReference type="Proteomes" id="UP000198816"/>
    </source>
</evidence>
<organism evidence="4 5">
    <name type="scientific">Thiocapsa roseopersicina</name>
    <dbReference type="NCBI Taxonomy" id="1058"/>
    <lineage>
        <taxon>Bacteria</taxon>
        <taxon>Pseudomonadati</taxon>
        <taxon>Pseudomonadota</taxon>
        <taxon>Gammaproteobacteria</taxon>
        <taxon>Chromatiales</taxon>
        <taxon>Chromatiaceae</taxon>
        <taxon>Thiocapsa</taxon>
    </lineage>
</organism>
<evidence type="ECO:0000256" key="2">
    <source>
        <dbReference type="SAM" id="MobiDB-lite"/>
    </source>
</evidence>
<dbReference type="AlphaFoldDB" id="A0A1H2UVW8"/>
<dbReference type="Proteomes" id="UP000198816">
    <property type="component" value="Unassembled WGS sequence"/>
</dbReference>
<dbReference type="RefSeq" id="WP_139191882.1">
    <property type="nucleotide sequence ID" value="NZ_FNNZ01000006.1"/>
</dbReference>
<evidence type="ECO:0000256" key="3">
    <source>
        <dbReference type="SAM" id="Phobius"/>
    </source>
</evidence>
<evidence type="ECO:0000256" key="1">
    <source>
        <dbReference type="SAM" id="Coils"/>
    </source>
</evidence>
<gene>
    <name evidence="4" type="ORF">SAMN05421783_1064</name>
</gene>